<accession>A0A2R4WI46</accession>
<reference evidence="1 2" key="1">
    <citation type="submission" date="2018-04" db="EMBL/GenBank/DDBJ databases">
        <title>Methylobacterium sp. PR1016A genome.</title>
        <authorList>
            <person name="Park W."/>
        </authorList>
    </citation>
    <scope>NUCLEOTIDE SEQUENCE [LARGE SCALE GENOMIC DNA]</scope>
    <source>
        <strain evidence="1 2">PR1016A</strain>
    </source>
</reference>
<proteinExistence type="predicted"/>
<keyword evidence="2" id="KW-1185">Reference proteome</keyword>
<sequence>MGQAKDGASEEVWLKRQALQVVMQLPDDMDEALAVLRYAETLVKTFLADAPKTESRPENVVQLIR</sequence>
<evidence type="ECO:0000313" key="1">
    <source>
        <dbReference type="EMBL" id="AWB21213.1"/>
    </source>
</evidence>
<evidence type="ECO:0000313" key="2">
    <source>
        <dbReference type="Proteomes" id="UP000244755"/>
    </source>
</evidence>
<dbReference type="Proteomes" id="UP000244755">
    <property type="component" value="Chromosome 1"/>
</dbReference>
<organism evidence="1 2">
    <name type="scientific">Methylobacterium currus</name>
    <dbReference type="NCBI Taxonomy" id="2051553"/>
    <lineage>
        <taxon>Bacteria</taxon>
        <taxon>Pseudomonadati</taxon>
        <taxon>Pseudomonadota</taxon>
        <taxon>Alphaproteobacteria</taxon>
        <taxon>Hyphomicrobiales</taxon>
        <taxon>Methylobacteriaceae</taxon>
        <taxon>Methylobacterium</taxon>
    </lineage>
</organism>
<name>A0A2R4WI46_9HYPH</name>
<protein>
    <submittedName>
        <fullName evidence="1">Uncharacterized protein</fullName>
    </submittedName>
</protein>
<dbReference type="AlphaFoldDB" id="A0A2R4WI46"/>
<dbReference type="EMBL" id="CP028843">
    <property type="protein sequence ID" value="AWB21213.1"/>
    <property type="molecule type" value="Genomic_DNA"/>
</dbReference>
<gene>
    <name evidence="1" type="ORF">DA075_10045</name>
</gene>
<dbReference type="KEGG" id="mee:DA075_10045"/>